<feature type="domain" description="Acyltransferase 3" evidence="2">
    <location>
        <begin position="18"/>
        <end position="334"/>
    </location>
</feature>
<feature type="transmembrane region" description="Helical" evidence="1">
    <location>
        <begin position="240"/>
        <end position="260"/>
    </location>
</feature>
<sequence length="341" mass="39074">MTQNSVTLKKFESTRSNNLNLLKFIAAIFVIISHAFPLSKGAEYNDILSDLSRNSIAFGSLAVAIFFMSSGFFVTKSLLKNKNSKKYLHNRFIRIFPPLWFTLVICIVVCALFFSSYSLIEFFVSTDFFKYCLNFILIPIHNLPGVFTNNIYPGVINGPLWTLPLEFVCYIFLLVAYKLNLVNKKSYKFVALLVIFIFIGINFIPLHIFMSVKGYIQPCFLFFWGSFYWIYRDEITMKNVYFVLSCILFILLIGLGYGQIGSFLFIPYITLYISFCLPQCNARFASLGNLSYDIYLCGWPIQQMVISEFGGSMAVGLNILISIPLSIMVGYVTYMLIEKNI</sequence>
<dbReference type="EMBL" id="QSAT01000004">
    <property type="protein sequence ID" value="RGW76394.1"/>
    <property type="molecule type" value="Genomic_DNA"/>
</dbReference>
<evidence type="ECO:0000313" key="4">
    <source>
        <dbReference type="Proteomes" id="UP000284651"/>
    </source>
</evidence>
<reference evidence="3 4" key="1">
    <citation type="submission" date="2018-08" db="EMBL/GenBank/DDBJ databases">
        <title>A genome reference for cultivated species of the human gut microbiota.</title>
        <authorList>
            <person name="Zou Y."/>
            <person name="Xue W."/>
            <person name="Luo G."/>
        </authorList>
    </citation>
    <scope>NUCLEOTIDE SEQUENCE [LARGE SCALE GENOMIC DNA]</scope>
    <source>
        <strain evidence="3 4">AF10-31</strain>
    </source>
</reference>
<keyword evidence="3" id="KW-0012">Acyltransferase</keyword>
<keyword evidence="1" id="KW-0812">Transmembrane</keyword>
<feature type="transmembrane region" description="Helical" evidence="1">
    <location>
        <begin position="99"/>
        <end position="120"/>
    </location>
</feature>
<dbReference type="AlphaFoldDB" id="A0A413CY39"/>
<protein>
    <submittedName>
        <fullName evidence="3">Acyltransferase</fullName>
    </submittedName>
</protein>
<dbReference type="RefSeq" id="WP_118356751.1">
    <property type="nucleotide sequence ID" value="NZ_CAUBVL010000003.1"/>
</dbReference>
<dbReference type="InterPro" id="IPR002656">
    <property type="entry name" value="Acyl_transf_3_dom"/>
</dbReference>
<dbReference type="Pfam" id="PF01757">
    <property type="entry name" value="Acyl_transf_3"/>
    <property type="match status" value="1"/>
</dbReference>
<feature type="transmembrane region" description="Helical" evidence="1">
    <location>
        <begin position="20"/>
        <end position="36"/>
    </location>
</feature>
<feature type="transmembrane region" description="Helical" evidence="1">
    <location>
        <begin position="313"/>
        <end position="337"/>
    </location>
</feature>
<accession>A0A413CY39</accession>
<evidence type="ECO:0000259" key="2">
    <source>
        <dbReference type="Pfam" id="PF01757"/>
    </source>
</evidence>
<organism evidence="3 4">
    <name type="scientific">Holdemanella biformis</name>
    <dbReference type="NCBI Taxonomy" id="1735"/>
    <lineage>
        <taxon>Bacteria</taxon>
        <taxon>Bacillati</taxon>
        <taxon>Bacillota</taxon>
        <taxon>Erysipelotrichia</taxon>
        <taxon>Erysipelotrichales</taxon>
        <taxon>Erysipelotrichaceae</taxon>
        <taxon>Holdemanella</taxon>
    </lineage>
</organism>
<comment type="caution">
    <text evidence="3">The sequence shown here is derived from an EMBL/GenBank/DDBJ whole genome shotgun (WGS) entry which is preliminary data.</text>
</comment>
<keyword evidence="1" id="KW-0472">Membrane</keyword>
<keyword evidence="1" id="KW-1133">Transmembrane helix</keyword>
<name>A0A413CY39_9FIRM</name>
<feature type="transmembrane region" description="Helical" evidence="1">
    <location>
        <begin position="189"/>
        <end position="209"/>
    </location>
</feature>
<dbReference type="InterPro" id="IPR050879">
    <property type="entry name" value="Acyltransferase_3"/>
</dbReference>
<feature type="transmembrane region" description="Helical" evidence="1">
    <location>
        <begin position="56"/>
        <end position="79"/>
    </location>
</feature>
<dbReference type="Proteomes" id="UP000284651">
    <property type="component" value="Unassembled WGS sequence"/>
</dbReference>
<proteinExistence type="predicted"/>
<feature type="transmembrane region" description="Helical" evidence="1">
    <location>
        <begin position="160"/>
        <end position="177"/>
    </location>
</feature>
<evidence type="ECO:0000313" key="3">
    <source>
        <dbReference type="EMBL" id="RGW76394.1"/>
    </source>
</evidence>
<dbReference type="PANTHER" id="PTHR23028">
    <property type="entry name" value="ACETYLTRANSFERASE"/>
    <property type="match status" value="1"/>
</dbReference>
<gene>
    <name evidence="3" type="ORF">DWV56_02265</name>
</gene>
<dbReference type="GO" id="GO:0016747">
    <property type="term" value="F:acyltransferase activity, transferring groups other than amino-acyl groups"/>
    <property type="evidence" value="ECO:0007669"/>
    <property type="project" value="InterPro"/>
</dbReference>
<feature type="transmembrane region" description="Helical" evidence="1">
    <location>
        <begin position="215"/>
        <end position="231"/>
    </location>
</feature>
<evidence type="ECO:0000256" key="1">
    <source>
        <dbReference type="SAM" id="Phobius"/>
    </source>
</evidence>
<keyword evidence="3" id="KW-0808">Transferase</keyword>